<dbReference type="InterPro" id="IPR015915">
    <property type="entry name" value="Kelch-typ_b-propeller"/>
</dbReference>
<name>A0AAP0H3W6_9ASTR</name>
<dbReference type="InterPro" id="IPR011043">
    <property type="entry name" value="Gal_Oxase/kelch_b-propeller"/>
</dbReference>
<gene>
    <name evidence="1" type="ORF">SSX86_013101</name>
</gene>
<sequence length="247" mass="27320">MLACRVVVRGEGHGPHYGHAMDLVAQRYLVTVSGNDGKKVLPDAWALDTAQKPYAWQKLNPEGALFLCVYLKVYATASFALWWKRQLRNAISRCAWIAHALEWPMGMDTSTRSFAVTKIPTCSILDTTAGVWLDRHGMVTSSRKSKAGQTEDPSLELMQHGRHAASSVGGRMYAYGGLRGDVLLDDFLIAEDSLDSDFPMLTSETILTTTGPRANKLSVFRLMFPDDRLESFSSGGLMLNTLSLLFK</sequence>
<dbReference type="EMBL" id="JBCNJP010000014">
    <property type="protein sequence ID" value="KAK9068985.1"/>
    <property type="molecule type" value="Genomic_DNA"/>
</dbReference>
<dbReference type="Proteomes" id="UP001408789">
    <property type="component" value="Unassembled WGS sequence"/>
</dbReference>
<organism evidence="1 2">
    <name type="scientific">Deinandra increscens subsp. villosa</name>
    <dbReference type="NCBI Taxonomy" id="3103831"/>
    <lineage>
        <taxon>Eukaryota</taxon>
        <taxon>Viridiplantae</taxon>
        <taxon>Streptophyta</taxon>
        <taxon>Embryophyta</taxon>
        <taxon>Tracheophyta</taxon>
        <taxon>Spermatophyta</taxon>
        <taxon>Magnoliopsida</taxon>
        <taxon>eudicotyledons</taxon>
        <taxon>Gunneridae</taxon>
        <taxon>Pentapetalae</taxon>
        <taxon>asterids</taxon>
        <taxon>campanulids</taxon>
        <taxon>Asterales</taxon>
        <taxon>Asteraceae</taxon>
        <taxon>Asteroideae</taxon>
        <taxon>Heliantheae alliance</taxon>
        <taxon>Madieae</taxon>
        <taxon>Madiinae</taxon>
        <taxon>Deinandra</taxon>
    </lineage>
</organism>
<comment type="caution">
    <text evidence="1">The sequence shown here is derived from an EMBL/GenBank/DDBJ whole genome shotgun (WGS) entry which is preliminary data.</text>
</comment>
<dbReference type="PANTHER" id="PTHR46422:SF19">
    <property type="entry name" value="SERINE_THREONINE-PROTEIN PHOSPHATASE"/>
    <property type="match status" value="1"/>
</dbReference>
<dbReference type="SUPFAM" id="SSF50965">
    <property type="entry name" value="Galactose oxidase, central domain"/>
    <property type="match status" value="1"/>
</dbReference>
<protein>
    <submittedName>
        <fullName evidence="1">Uncharacterized protein</fullName>
    </submittedName>
</protein>
<evidence type="ECO:0000313" key="1">
    <source>
        <dbReference type="EMBL" id="KAK9068985.1"/>
    </source>
</evidence>
<proteinExistence type="predicted"/>
<keyword evidence="2" id="KW-1185">Reference proteome</keyword>
<reference evidence="1 2" key="1">
    <citation type="submission" date="2024-04" db="EMBL/GenBank/DDBJ databases">
        <title>The reference genome of an endangered Asteraceae, Deinandra increscens subsp. villosa, native to the Central Coast of California.</title>
        <authorList>
            <person name="Guilliams M."/>
            <person name="Hasenstab-Lehman K."/>
            <person name="Meyer R."/>
            <person name="Mcevoy S."/>
        </authorList>
    </citation>
    <scope>NUCLEOTIDE SEQUENCE [LARGE SCALE GENOMIC DNA]</scope>
    <source>
        <tissue evidence="1">Leaf</tissue>
    </source>
</reference>
<accession>A0AAP0H3W6</accession>
<dbReference type="PANTHER" id="PTHR46422">
    <property type="entry name" value="SERINE/THREONINE-PROTEIN PHOSPHATASE BSL3"/>
    <property type="match status" value="1"/>
</dbReference>
<dbReference type="AlphaFoldDB" id="A0AAP0H3W6"/>
<dbReference type="Gene3D" id="2.120.10.80">
    <property type="entry name" value="Kelch-type beta propeller"/>
    <property type="match status" value="1"/>
</dbReference>
<evidence type="ECO:0000313" key="2">
    <source>
        <dbReference type="Proteomes" id="UP001408789"/>
    </source>
</evidence>